<keyword evidence="2" id="KW-1185">Reference proteome</keyword>
<accession>A0ABQ1PTH5</accession>
<protein>
    <submittedName>
        <fullName evidence="1">Replication control protein PrgN</fullName>
    </submittedName>
</protein>
<evidence type="ECO:0000313" key="1">
    <source>
        <dbReference type="EMBL" id="GGD03107.1"/>
    </source>
</evidence>
<gene>
    <name evidence="1" type="primary">prgN</name>
    <name evidence="1" type="ORF">GCM10011573_35750</name>
</gene>
<name>A0ABQ1PTH5_9ENTE</name>
<proteinExistence type="predicted"/>
<reference evidence="2" key="1">
    <citation type="journal article" date="2019" name="Int. J. Syst. Evol. Microbiol.">
        <title>The Global Catalogue of Microorganisms (GCM) 10K type strain sequencing project: providing services to taxonomists for standard genome sequencing and annotation.</title>
        <authorList>
            <consortium name="The Broad Institute Genomics Platform"/>
            <consortium name="The Broad Institute Genome Sequencing Center for Infectious Disease"/>
            <person name="Wu L."/>
            <person name="Ma J."/>
        </authorList>
    </citation>
    <scope>NUCLEOTIDE SEQUENCE [LARGE SCALE GENOMIC DNA]</scope>
    <source>
        <strain evidence="2">CGMCC 1.15942</strain>
    </source>
</reference>
<dbReference type="RefSeq" id="WP_088271994.1">
    <property type="nucleotide sequence ID" value="NZ_BMKI01000015.1"/>
</dbReference>
<organism evidence="1 2">
    <name type="scientific">Enterococcus wangshanyuanii</name>
    <dbReference type="NCBI Taxonomy" id="2005703"/>
    <lineage>
        <taxon>Bacteria</taxon>
        <taxon>Bacillati</taxon>
        <taxon>Bacillota</taxon>
        <taxon>Bacilli</taxon>
        <taxon>Lactobacillales</taxon>
        <taxon>Enterococcaceae</taxon>
        <taxon>Enterococcus</taxon>
    </lineage>
</organism>
<sequence length="97" mass="11283">MKTNTYVYPHPINTFIIKQLGVTVEQFCELHGYPQSTVATWITRNRSVENLPASFIYSLSLAASRSMDVVYSDLLLLQDDYKQHLHDHRRTKKRIDG</sequence>
<dbReference type="EMBL" id="BMKI01000015">
    <property type="protein sequence ID" value="GGD03107.1"/>
    <property type="molecule type" value="Genomic_DNA"/>
</dbReference>
<evidence type="ECO:0000313" key="2">
    <source>
        <dbReference type="Proteomes" id="UP000630615"/>
    </source>
</evidence>
<dbReference type="Proteomes" id="UP000630615">
    <property type="component" value="Unassembled WGS sequence"/>
</dbReference>
<comment type="caution">
    <text evidence="1">The sequence shown here is derived from an EMBL/GenBank/DDBJ whole genome shotgun (WGS) entry which is preliminary data.</text>
</comment>